<protein>
    <recommendedName>
        <fullName evidence="4">Yeast cell wall synthesis Kre9/Knh1-like N-terminal domain-containing protein</fullName>
    </recommendedName>
</protein>
<feature type="compositionally biased region" description="Low complexity" evidence="2">
    <location>
        <begin position="230"/>
        <end position="254"/>
    </location>
</feature>
<dbReference type="InterPro" id="IPR052982">
    <property type="entry name" value="SRP1/TIP1-like"/>
</dbReference>
<evidence type="ECO:0000259" key="4">
    <source>
        <dbReference type="Pfam" id="PF10342"/>
    </source>
</evidence>
<feature type="chain" id="PRO_5040653882" description="Yeast cell wall synthesis Kre9/Knh1-like N-terminal domain-containing protein" evidence="3">
    <location>
        <begin position="29"/>
        <end position="283"/>
    </location>
</feature>
<dbReference type="EMBL" id="CM032184">
    <property type="protein sequence ID" value="KAG7094432.1"/>
    <property type="molecule type" value="Genomic_DNA"/>
</dbReference>
<comment type="caution">
    <text evidence="5">The sequence shown here is derived from an EMBL/GenBank/DDBJ whole genome shotgun (WGS) entry which is preliminary data.</text>
</comment>
<dbReference type="KEGG" id="more:E1B28_008031"/>
<dbReference type="Pfam" id="PF10342">
    <property type="entry name" value="Kre9_KNH"/>
    <property type="match status" value="1"/>
</dbReference>
<accession>A0A9P7S479</accession>
<feature type="domain" description="Yeast cell wall synthesis Kre9/Knh1-like N-terminal" evidence="4">
    <location>
        <begin position="34"/>
        <end position="126"/>
    </location>
</feature>
<dbReference type="RefSeq" id="XP_043010901.1">
    <property type="nucleotide sequence ID" value="XM_043152814.1"/>
</dbReference>
<name>A0A9P7S479_9AGAR</name>
<dbReference type="AlphaFoldDB" id="A0A9P7S479"/>
<evidence type="ECO:0000256" key="3">
    <source>
        <dbReference type="SAM" id="SignalP"/>
    </source>
</evidence>
<dbReference type="PANTHER" id="PTHR40633">
    <property type="entry name" value="MATRIX PROTEIN, PUTATIVE (AFU_ORTHOLOGUE AFUA_8G05410)-RELATED"/>
    <property type="match status" value="1"/>
</dbReference>
<feature type="region of interest" description="Disordered" evidence="2">
    <location>
        <begin position="166"/>
        <end position="283"/>
    </location>
</feature>
<evidence type="ECO:0000256" key="1">
    <source>
        <dbReference type="ARBA" id="ARBA00022729"/>
    </source>
</evidence>
<organism evidence="5 6">
    <name type="scientific">Marasmius oreades</name>
    <name type="common">fairy-ring Marasmius</name>
    <dbReference type="NCBI Taxonomy" id="181124"/>
    <lineage>
        <taxon>Eukaryota</taxon>
        <taxon>Fungi</taxon>
        <taxon>Dikarya</taxon>
        <taxon>Basidiomycota</taxon>
        <taxon>Agaricomycotina</taxon>
        <taxon>Agaricomycetes</taxon>
        <taxon>Agaricomycetidae</taxon>
        <taxon>Agaricales</taxon>
        <taxon>Marasmiineae</taxon>
        <taxon>Marasmiaceae</taxon>
        <taxon>Marasmius</taxon>
    </lineage>
</organism>
<dbReference type="GeneID" id="66077107"/>
<dbReference type="PANTHER" id="PTHR40633:SF1">
    <property type="entry name" value="GPI ANCHORED SERINE-THREONINE RICH PROTEIN (AFU_ORTHOLOGUE AFUA_1G03630)"/>
    <property type="match status" value="1"/>
</dbReference>
<evidence type="ECO:0000313" key="5">
    <source>
        <dbReference type="EMBL" id="KAG7094431.1"/>
    </source>
</evidence>
<proteinExistence type="predicted"/>
<evidence type="ECO:0000256" key="2">
    <source>
        <dbReference type="SAM" id="MobiDB-lite"/>
    </source>
</evidence>
<evidence type="ECO:0000313" key="6">
    <source>
        <dbReference type="Proteomes" id="UP001049176"/>
    </source>
</evidence>
<feature type="compositionally biased region" description="Polar residues" evidence="2">
    <location>
        <begin position="178"/>
        <end position="188"/>
    </location>
</feature>
<sequence>MFSLNRTHLRMVLTGLILTLSFAHSVNAIVTPLSPGPGDSFNQGSTCTTTWAGDSGSNWGDMTIELMSGSNFQMVHVKTVGTSLDGNKDGRLDFECPEVDPYAAIYFFQFSSPSTRDLTWTTRFTIADRDGRSVAPGETTQPDGALIPWGVGSVLDVAIGAGSGSIAITSIPPVTDAAPTSTSTLDNISTTGSTTDGTTTSTSQAGQTSPTSGAVSSTVSHTGPAPPASSPTSTPGSSSSGSNGSSTHGNSSNSDSENTGSGRKQCRRKVSKRGHPGRSSLGQ</sequence>
<dbReference type="RefSeq" id="XP_043010902.1">
    <property type="nucleotide sequence ID" value="XM_043152815.1"/>
</dbReference>
<dbReference type="Proteomes" id="UP001049176">
    <property type="component" value="Chromosome 4"/>
</dbReference>
<dbReference type="InterPro" id="IPR018466">
    <property type="entry name" value="Kre9/Knh1-like_N"/>
</dbReference>
<feature type="compositionally biased region" description="Basic residues" evidence="2">
    <location>
        <begin position="264"/>
        <end position="276"/>
    </location>
</feature>
<feature type="signal peptide" evidence="3">
    <location>
        <begin position="1"/>
        <end position="28"/>
    </location>
</feature>
<dbReference type="OrthoDB" id="2432613at2759"/>
<dbReference type="EMBL" id="CM032184">
    <property type="protein sequence ID" value="KAG7094431.1"/>
    <property type="molecule type" value="Genomic_DNA"/>
</dbReference>
<gene>
    <name evidence="5" type="ORF">E1B28_008031</name>
</gene>
<keyword evidence="6" id="KW-1185">Reference proteome</keyword>
<feature type="compositionally biased region" description="Low complexity" evidence="2">
    <location>
        <begin position="189"/>
        <end position="213"/>
    </location>
</feature>
<reference evidence="5" key="1">
    <citation type="journal article" date="2021" name="Genome Biol. Evol.">
        <title>The assembled and annotated genome of the fairy-ring fungus Marasmius oreades.</title>
        <authorList>
            <person name="Hiltunen M."/>
            <person name="Ament-Velasquez S.L."/>
            <person name="Johannesson H."/>
        </authorList>
    </citation>
    <scope>NUCLEOTIDE SEQUENCE</scope>
    <source>
        <strain evidence="5">03SP1</strain>
    </source>
</reference>
<keyword evidence="1 3" id="KW-0732">Signal</keyword>